<name>A0A6J6B1V8_9ZZZZ</name>
<proteinExistence type="predicted"/>
<organism evidence="1">
    <name type="scientific">freshwater metagenome</name>
    <dbReference type="NCBI Taxonomy" id="449393"/>
    <lineage>
        <taxon>unclassified sequences</taxon>
        <taxon>metagenomes</taxon>
        <taxon>ecological metagenomes</taxon>
    </lineage>
</organism>
<protein>
    <submittedName>
        <fullName evidence="1">Unannotated protein</fullName>
    </submittedName>
</protein>
<reference evidence="1" key="1">
    <citation type="submission" date="2020-05" db="EMBL/GenBank/DDBJ databases">
        <authorList>
            <person name="Chiriac C."/>
            <person name="Salcher M."/>
            <person name="Ghai R."/>
            <person name="Kavagutti S V."/>
        </authorList>
    </citation>
    <scope>NUCLEOTIDE SEQUENCE</scope>
</reference>
<gene>
    <name evidence="1" type="ORF">UFOPK1353_00437</name>
</gene>
<evidence type="ECO:0000313" key="1">
    <source>
        <dbReference type="EMBL" id="CAB4532686.1"/>
    </source>
</evidence>
<dbReference type="EMBL" id="CAEZSE010000051">
    <property type="protein sequence ID" value="CAB4532686.1"/>
    <property type="molecule type" value="Genomic_DNA"/>
</dbReference>
<dbReference type="AlphaFoldDB" id="A0A6J6B1V8"/>
<sequence>MPLGASGIRHATVRIKKLVKLGTTTAARITAFHFSATLNAAKYATGNPIKTHKKVARTEIRKVARKVLKNVSSNTAE</sequence>
<accession>A0A6J6B1V8</accession>